<evidence type="ECO:0000313" key="2">
    <source>
        <dbReference type="Proteomes" id="UP000322726"/>
    </source>
</evidence>
<dbReference type="InterPro" id="IPR029276">
    <property type="entry name" value="PgbA_N"/>
</dbReference>
<reference evidence="1 2" key="3">
    <citation type="submission" date="2019-09" db="EMBL/GenBank/DDBJ databases">
        <title>Taxonomic note: a critical rebuttal of the proposed division of the genus Arcobacter into six genera, emended descriptions of Arcobacter anaerophilus and the genus Arcobacter, and an assessment of genus-level boundaries for Epsilonproteobacteria using in silico genomic comparator tools.</title>
        <authorList>
            <person name="On S.L.W."/>
            <person name="Miller W.G."/>
            <person name="Biggs P."/>
            <person name="Cornelius A."/>
            <person name="Vandamme P."/>
        </authorList>
    </citation>
    <scope>NUCLEOTIDE SEQUENCE [LARGE SCALE GENOMIC DNA]</scope>
    <source>
        <strain evidence="1 2">LMG 26638</strain>
    </source>
</reference>
<proteinExistence type="predicted"/>
<dbReference type="RefSeq" id="WP_130233854.1">
    <property type="nucleotide sequence ID" value="NZ_BMEF01000020.1"/>
</dbReference>
<accession>A0A5C2HEX0</accession>
<protein>
    <submittedName>
        <fullName evidence="1">Uncharacterized protein</fullName>
    </submittedName>
</protein>
<reference evidence="2" key="2">
    <citation type="submission" date="2019-09" db="EMBL/GenBank/DDBJ databases">
        <title>Complete genome sequencing of four Arcobacter species reveals a diverse suite of mobile elements.</title>
        <authorList>
            <person name="On S.L.W."/>
            <person name="Miller W.G."/>
            <person name="Biggs P."/>
            <person name="Cornelius A."/>
            <person name="Vandamme P."/>
        </authorList>
    </citation>
    <scope>NUCLEOTIDE SEQUENCE [LARGE SCALE GENOMIC DNA]</scope>
    <source>
        <strain evidence="2">LMG 26638</strain>
    </source>
</reference>
<dbReference type="KEGG" id="apai:APAC_1863"/>
<reference evidence="1 2" key="1">
    <citation type="submission" date="2019-09" db="EMBL/GenBank/DDBJ databases">
        <title>Complete genome sequencing of four Arcobacter species reveals a diverse suite of mobile elements.</title>
        <authorList>
            <person name="Miller W.G."/>
            <person name="Yee E."/>
            <person name="Bono J.L."/>
        </authorList>
    </citation>
    <scope>NUCLEOTIDE SEQUENCE [LARGE SCALE GENOMIC DNA]</scope>
    <source>
        <strain evidence="1 2">LMG 26638</strain>
    </source>
</reference>
<organism evidence="1 2">
    <name type="scientific">Malaciobacter pacificus</name>
    <dbReference type="NCBI Taxonomy" id="1080223"/>
    <lineage>
        <taxon>Bacteria</taxon>
        <taxon>Pseudomonadati</taxon>
        <taxon>Campylobacterota</taxon>
        <taxon>Epsilonproteobacteria</taxon>
        <taxon>Campylobacterales</taxon>
        <taxon>Arcobacteraceae</taxon>
        <taxon>Malaciobacter</taxon>
    </lineage>
</organism>
<dbReference type="EMBL" id="CP035928">
    <property type="protein sequence ID" value="QEP34942.1"/>
    <property type="molecule type" value="Genomic_DNA"/>
</dbReference>
<dbReference type="Proteomes" id="UP000322726">
    <property type="component" value="Chromosome"/>
</dbReference>
<name>A0A5C2HEX0_9BACT</name>
<dbReference type="Pfam" id="PF15436">
    <property type="entry name" value="PGBA_N"/>
    <property type="match status" value="1"/>
</dbReference>
<sequence length="330" mass="37333">MKILNKLLIGALSTIFLANLANAQTTVCYKNNWDTPSTIESIPLEGDVCEGKYSLNDMKKDGWNVLDIKIDSDQNKLSYKYFLVKGAVTNNEINTLATNNSSNFTIRPLGVKIENIQNNKSTINIGNLIVGSSGIVVHVYDNDKRLIVSNAKVIESNANSSIVEFFDFNDLKQDAIPTSNKKVQINDILVLNYMYQSSLVIAPTQETFKIVRSNFKYNNFLHSDLFAAQLKFDSQPFPSKKDIQNFAIKQNIGTIFVVANKKVHVLDSKTFEKLASYDIPYKNEDFSMPFYSRVEKIDTDLFTLNFSIPFIGESKPKTYEAYYKNILGLN</sequence>
<evidence type="ECO:0000313" key="1">
    <source>
        <dbReference type="EMBL" id="QEP34942.1"/>
    </source>
</evidence>
<keyword evidence="2" id="KW-1185">Reference proteome</keyword>
<gene>
    <name evidence="1" type="ORF">APAC_1863</name>
</gene>
<dbReference type="AlphaFoldDB" id="A0A5C2HEX0"/>
<dbReference type="OrthoDB" id="5372482at2"/>